<feature type="transmembrane region" description="Helical" evidence="8">
    <location>
        <begin position="448"/>
        <end position="470"/>
    </location>
</feature>
<name>A0ABT3TXR9_9ACTN</name>
<evidence type="ECO:0000256" key="6">
    <source>
        <dbReference type="ARBA" id="ARBA00023136"/>
    </source>
</evidence>
<keyword evidence="7" id="KW-0046">Antibiotic resistance</keyword>
<feature type="transmembrane region" description="Helical" evidence="8">
    <location>
        <begin position="210"/>
        <end position="232"/>
    </location>
</feature>
<evidence type="ECO:0000313" key="10">
    <source>
        <dbReference type="EMBL" id="MCX3061814.1"/>
    </source>
</evidence>
<dbReference type="PANTHER" id="PTHR42718:SF46">
    <property type="entry name" value="BLR6921 PROTEIN"/>
    <property type="match status" value="1"/>
</dbReference>
<keyword evidence="11" id="KW-1185">Reference proteome</keyword>
<evidence type="ECO:0000256" key="7">
    <source>
        <dbReference type="ARBA" id="ARBA00023251"/>
    </source>
</evidence>
<comment type="caution">
    <text evidence="10">The sequence shown here is derived from an EMBL/GenBank/DDBJ whole genome shotgun (WGS) entry which is preliminary data.</text>
</comment>
<dbReference type="SUPFAM" id="SSF103473">
    <property type="entry name" value="MFS general substrate transporter"/>
    <property type="match status" value="1"/>
</dbReference>
<dbReference type="PANTHER" id="PTHR42718">
    <property type="entry name" value="MAJOR FACILITATOR SUPERFAMILY MULTIDRUG TRANSPORTER MFSC"/>
    <property type="match status" value="1"/>
</dbReference>
<dbReference type="RefSeq" id="WP_266601466.1">
    <property type="nucleotide sequence ID" value="NZ_JAPHNL010000244.1"/>
</dbReference>
<feature type="transmembrane region" description="Helical" evidence="8">
    <location>
        <begin position="88"/>
        <end position="106"/>
    </location>
</feature>
<feature type="transmembrane region" description="Helical" evidence="8">
    <location>
        <begin position="402"/>
        <end position="428"/>
    </location>
</feature>
<keyword evidence="3" id="KW-1003">Cell membrane</keyword>
<keyword evidence="6 8" id="KW-0472">Membrane</keyword>
<keyword evidence="2" id="KW-0813">Transport</keyword>
<feature type="transmembrane region" description="Helical" evidence="8">
    <location>
        <begin position="342"/>
        <end position="363"/>
    </location>
</feature>
<keyword evidence="4 8" id="KW-0812">Transmembrane</keyword>
<accession>A0ABT3TXR9</accession>
<evidence type="ECO:0000313" key="11">
    <source>
        <dbReference type="Proteomes" id="UP001163064"/>
    </source>
</evidence>
<protein>
    <submittedName>
        <fullName evidence="10">MFS transporter</fullName>
    </submittedName>
</protein>
<evidence type="ECO:0000256" key="2">
    <source>
        <dbReference type="ARBA" id="ARBA00022448"/>
    </source>
</evidence>
<dbReference type="EMBL" id="JAPHNL010000244">
    <property type="protein sequence ID" value="MCX3061814.1"/>
    <property type="molecule type" value="Genomic_DNA"/>
</dbReference>
<dbReference type="PROSITE" id="PS50850">
    <property type="entry name" value="MFS"/>
    <property type="match status" value="1"/>
</dbReference>
<evidence type="ECO:0000256" key="4">
    <source>
        <dbReference type="ARBA" id="ARBA00022692"/>
    </source>
</evidence>
<reference evidence="10" key="1">
    <citation type="submission" date="2022-10" db="EMBL/GenBank/DDBJ databases">
        <title>Streptomyces beihaiensis sp. nov., a chitin degrading actinobacterium, isolated from shrimp pond soil.</title>
        <authorList>
            <person name="Xie J."/>
            <person name="Shen N."/>
        </authorList>
    </citation>
    <scope>NUCLEOTIDE SEQUENCE</scope>
    <source>
        <strain evidence="10">GXMU-J5</strain>
    </source>
</reference>
<dbReference type="InterPro" id="IPR011701">
    <property type="entry name" value="MFS"/>
</dbReference>
<organism evidence="10 11">
    <name type="scientific">Streptomyces beihaiensis</name>
    <dbReference type="NCBI Taxonomy" id="2984495"/>
    <lineage>
        <taxon>Bacteria</taxon>
        <taxon>Bacillati</taxon>
        <taxon>Actinomycetota</taxon>
        <taxon>Actinomycetes</taxon>
        <taxon>Kitasatosporales</taxon>
        <taxon>Streptomycetaceae</taxon>
        <taxon>Streptomyces</taxon>
    </lineage>
</organism>
<evidence type="ECO:0000256" key="3">
    <source>
        <dbReference type="ARBA" id="ARBA00022475"/>
    </source>
</evidence>
<comment type="subcellular location">
    <subcellularLocation>
        <location evidence="1">Cell membrane</location>
        <topology evidence="1">Multi-pass membrane protein</topology>
    </subcellularLocation>
</comment>
<feature type="domain" description="Major facilitator superfamily (MFS) profile" evidence="9">
    <location>
        <begin position="23"/>
        <end position="475"/>
    </location>
</feature>
<dbReference type="InterPro" id="IPR020846">
    <property type="entry name" value="MFS_dom"/>
</dbReference>
<dbReference type="Gene3D" id="1.20.1720.10">
    <property type="entry name" value="Multidrug resistance protein D"/>
    <property type="match status" value="1"/>
</dbReference>
<feature type="transmembrane region" description="Helical" evidence="8">
    <location>
        <begin position="238"/>
        <end position="258"/>
    </location>
</feature>
<evidence type="ECO:0000259" key="9">
    <source>
        <dbReference type="PROSITE" id="PS50850"/>
    </source>
</evidence>
<keyword evidence="5 8" id="KW-1133">Transmembrane helix</keyword>
<feature type="transmembrane region" description="Helical" evidence="8">
    <location>
        <begin position="369"/>
        <end position="390"/>
    </location>
</feature>
<feature type="transmembrane region" description="Helical" evidence="8">
    <location>
        <begin position="317"/>
        <end position="335"/>
    </location>
</feature>
<feature type="transmembrane region" description="Helical" evidence="8">
    <location>
        <begin position="59"/>
        <end position="76"/>
    </location>
</feature>
<feature type="transmembrane region" description="Helical" evidence="8">
    <location>
        <begin position="279"/>
        <end position="302"/>
    </location>
</feature>
<feature type="transmembrane region" description="Helical" evidence="8">
    <location>
        <begin position="180"/>
        <end position="198"/>
    </location>
</feature>
<dbReference type="Pfam" id="PF07690">
    <property type="entry name" value="MFS_1"/>
    <property type="match status" value="1"/>
</dbReference>
<evidence type="ECO:0000256" key="8">
    <source>
        <dbReference type="SAM" id="Phobius"/>
    </source>
</evidence>
<dbReference type="Proteomes" id="UP001163064">
    <property type="component" value="Unassembled WGS sequence"/>
</dbReference>
<evidence type="ECO:0000256" key="1">
    <source>
        <dbReference type="ARBA" id="ARBA00004651"/>
    </source>
</evidence>
<evidence type="ECO:0000256" key="5">
    <source>
        <dbReference type="ARBA" id="ARBA00022989"/>
    </source>
</evidence>
<feature type="transmembrane region" description="Helical" evidence="8">
    <location>
        <begin position="151"/>
        <end position="174"/>
    </location>
</feature>
<dbReference type="InterPro" id="IPR036259">
    <property type="entry name" value="MFS_trans_sf"/>
</dbReference>
<proteinExistence type="predicted"/>
<gene>
    <name evidence="10" type="ORF">OFY01_19015</name>
</gene>
<feature type="transmembrane region" description="Helical" evidence="8">
    <location>
        <begin position="118"/>
        <end position="139"/>
    </location>
</feature>
<sequence length="491" mass="49107">MDAHIQSLPAPRVPADRRRAARPLAVLAAVHLALNLSVSVTFAAGPAIQRDLGLNRTDLVLASAAYGLGFSGLLLLGARLTDRSGRRAVFSFGVGLFAVASVAVALAPGPWPLLAARFLQGCGAAMAAPAAMALLRTVFPDGPARTSATVLWGLLASLGAASGIVLSGALANWASWRWSFAVPAVVGGFALALTRRFLPVGPPARRVPVDVLGALLGTGALIMLGCGCALVSRYGWSSGYVLGLLTAGALMLGAFAAAERRVRAPLLPPGFLASRTRATAVLCAMFAPGTGAATAFLLGLYWQQTRGRSALDNAEMFLPYTVVLLGVGMVAGPAVGRCGARAVAVGGAAAAAAGLYVIGGLGVRADSTPLVLVGLAFVATGVGSVVSAAVERAAAGAADRDTALVGAVVNTAVLAGPTLGVALATSAAQSRTAALAAAGVPSPAVGGYVFAFEALATAAVVVCAVAAYGLRPRRRAGEVRTSVPVPSRGWH</sequence>